<evidence type="ECO:0000256" key="9">
    <source>
        <dbReference type="PROSITE-ProRule" id="PRU00703"/>
    </source>
</evidence>
<comment type="caution">
    <text evidence="14">The sequence shown here is derived from an EMBL/GenBank/DDBJ whole genome shotgun (WGS) entry which is preliminary data.</text>
</comment>
<dbReference type="Gene3D" id="3.30.465.10">
    <property type="match status" value="1"/>
</dbReference>
<dbReference type="Pfam" id="PF03471">
    <property type="entry name" value="CorC_HlyC"/>
    <property type="match status" value="1"/>
</dbReference>
<dbReference type="InterPro" id="IPR044751">
    <property type="entry name" value="Ion_transp-like_CBS"/>
</dbReference>
<keyword evidence="6 10" id="KW-1133">Transmembrane helix</keyword>
<dbReference type="InterPro" id="IPR036318">
    <property type="entry name" value="FAD-bd_PCMH-like_sf"/>
</dbReference>
<dbReference type="PATRIC" id="fig|1225564.3.peg.4310"/>
<evidence type="ECO:0000256" key="2">
    <source>
        <dbReference type="ARBA" id="ARBA00006446"/>
    </source>
</evidence>
<dbReference type="STRING" id="1225564.AA309_16085"/>
<proteinExistence type="inferred from homology"/>
<dbReference type="CDD" id="cd04590">
    <property type="entry name" value="CBS_pair_CorC_HlyC_assoc"/>
    <property type="match status" value="1"/>
</dbReference>
<dbReference type="Proteomes" id="UP000035489">
    <property type="component" value="Unassembled WGS sequence"/>
</dbReference>
<evidence type="ECO:0000313" key="14">
    <source>
        <dbReference type="EMBL" id="KLK91958.1"/>
    </source>
</evidence>
<dbReference type="AlphaFoldDB" id="A0A0H1R9U3"/>
<dbReference type="PROSITE" id="PS51846">
    <property type="entry name" value="CNNM"/>
    <property type="match status" value="1"/>
</dbReference>
<dbReference type="PANTHER" id="PTHR22777:SF32">
    <property type="entry name" value="UPF0053 INNER MEMBRANE PROTEIN YFJD"/>
    <property type="match status" value="1"/>
</dbReference>
<keyword evidence="8 10" id="KW-0472">Membrane</keyword>
<feature type="transmembrane region" description="Helical" evidence="11">
    <location>
        <begin position="128"/>
        <end position="148"/>
    </location>
</feature>
<dbReference type="FunFam" id="3.10.580.10:FF:000002">
    <property type="entry name" value="Magnesium/cobalt efflux protein CorC"/>
    <property type="match status" value="1"/>
</dbReference>
<evidence type="ECO:0000256" key="10">
    <source>
        <dbReference type="PROSITE-ProRule" id="PRU01193"/>
    </source>
</evidence>
<accession>A0A0H1R9U3</accession>
<dbReference type="GO" id="GO:0050660">
    <property type="term" value="F:flavin adenine dinucleotide binding"/>
    <property type="evidence" value="ECO:0007669"/>
    <property type="project" value="InterPro"/>
</dbReference>
<keyword evidence="15" id="KW-1185">Reference proteome</keyword>
<dbReference type="Gene3D" id="3.10.580.10">
    <property type="entry name" value="CBS-domain"/>
    <property type="match status" value="1"/>
</dbReference>
<evidence type="ECO:0000256" key="6">
    <source>
        <dbReference type="ARBA" id="ARBA00022989"/>
    </source>
</evidence>
<protein>
    <submittedName>
        <fullName evidence="14">Membrane protein</fullName>
    </submittedName>
</protein>
<evidence type="ECO:0000256" key="5">
    <source>
        <dbReference type="ARBA" id="ARBA00022737"/>
    </source>
</evidence>
<feature type="transmembrane region" description="Helical" evidence="11">
    <location>
        <begin position="12"/>
        <end position="37"/>
    </location>
</feature>
<evidence type="ECO:0000256" key="1">
    <source>
        <dbReference type="ARBA" id="ARBA00004651"/>
    </source>
</evidence>
<dbReference type="InterPro" id="IPR002550">
    <property type="entry name" value="CNNM"/>
</dbReference>
<dbReference type="InterPro" id="IPR000644">
    <property type="entry name" value="CBS_dom"/>
</dbReference>
<dbReference type="Pfam" id="PF00571">
    <property type="entry name" value="CBS"/>
    <property type="match status" value="2"/>
</dbReference>
<evidence type="ECO:0000256" key="7">
    <source>
        <dbReference type="ARBA" id="ARBA00023122"/>
    </source>
</evidence>
<evidence type="ECO:0000256" key="8">
    <source>
        <dbReference type="ARBA" id="ARBA00023136"/>
    </source>
</evidence>
<dbReference type="SMART" id="SM01091">
    <property type="entry name" value="CorC_HlyC"/>
    <property type="match status" value="1"/>
</dbReference>
<dbReference type="RefSeq" id="WP_047190045.1">
    <property type="nucleotide sequence ID" value="NZ_LCYG01000042.1"/>
</dbReference>
<evidence type="ECO:0000259" key="13">
    <source>
        <dbReference type="PROSITE" id="PS51846"/>
    </source>
</evidence>
<comment type="similarity">
    <text evidence="2">Belongs to the UPF0053 family. Hemolysin C subfamily.</text>
</comment>
<evidence type="ECO:0000256" key="11">
    <source>
        <dbReference type="SAM" id="Phobius"/>
    </source>
</evidence>
<evidence type="ECO:0000259" key="12">
    <source>
        <dbReference type="PROSITE" id="PS51371"/>
    </source>
</evidence>
<dbReference type="SUPFAM" id="SSF54631">
    <property type="entry name" value="CBS-domain pair"/>
    <property type="match status" value="1"/>
</dbReference>
<feature type="transmembrane region" description="Helical" evidence="11">
    <location>
        <begin position="98"/>
        <end position="116"/>
    </location>
</feature>
<keyword evidence="5" id="KW-0677">Repeat</keyword>
<evidence type="ECO:0000256" key="3">
    <source>
        <dbReference type="ARBA" id="ARBA00022475"/>
    </source>
</evidence>
<keyword evidence="3" id="KW-1003">Cell membrane</keyword>
<dbReference type="GO" id="GO:0005886">
    <property type="term" value="C:plasma membrane"/>
    <property type="evidence" value="ECO:0007669"/>
    <property type="project" value="UniProtKB-SubCell"/>
</dbReference>
<feature type="domain" description="CBS" evidence="12">
    <location>
        <begin position="281"/>
        <end position="342"/>
    </location>
</feature>
<dbReference type="PANTHER" id="PTHR22777">
    <property type="entry name" value="HEMOLYSIN-RELATED"/>
    <property type="match status" value="1"/>
</dbReference>
<feature type="domain" description="CNNM transmembrane" evidence="13">
    <location>
        <begin position="6"/>
        <end position="195"/>
    </location>
</feature>
<evidence type="ECO:0000313" key="15">
    <source>
        <dbReference type="Proteomes" id="UP000035489"/>
    </source>
</evidence>
<dbReference type="InterPro" id="IPR016169">
    <property type="entry name" value="FAD-bd_PCMH_sub2"/>
</dbReference>
<dbReference type="OrthoDB" id="9797674at2"/>
<dbReference type="EMBL" id="LCYG01000042">
    <property type="protein sequence ID" value="KLK91958.1"/>
    <property type="molecule type" value="Genomic_DNA"/>
</dbReference>
<reference evidence="14 15" key="1">
    <citation type="submission" date="2015-05" db="EMBL/GenBank/DDBJ databases">
        <title>Draft genome sequence of Microvirga vignae strain BR3299, a novel nitrogen fixing bacteria isolated from Brazil semi-aired region.</title>
        <authorList>
            <person name="Zilli J.E."/>
            <person name="Passos S.R."/>
            <person name="Leite J."/>
            <person name="Baldani J.I."/>
            <person name="Xavier G.R."/>
            <person name="Rumjaneck N.G."/>
            <person name="Simoes-Araujo J.L."/>
        </authorList>
    </citation>
    <scope>NUCLEOTIDE SEQUENCE [LARGE SCALE GENOMIC DNA]</scope>
    <source>
        <strain evidence="14 15">BR3299</strain>
    </source>
</reference>
<dbReference type="InterPro" id="IPR046342">
    <property type="entry name" value="CBS_dom_sf"/>
</dbReference>
<name>A0A0H1R9U3_9HYPH</name>
<dbReference type="InterPro" id="IPR005170">
    <property type="entry name" value="Transptr-assoc_dom"/>
</dbReference>
<dbReference type="PROSITE" id="PS51371">
    <property type="entry name" value="CBS"/>
    <property type="match status" value="2"/>
</dbReference>
<keyword evidence="4 10" id="KW-0812">Transmembrane</keyword>
<feature type="transmembrane region" description="Helical" evidence="11">
    <location>
        <begin position="66"/>
        <end position="92"/>
    </location>
</feature>
<feature type="domain" description="CBS" evidence="12">
    <location>
        <begin position="214"/>
        <end position="275"/>
    </location>
</feature>
<organism evidence="14 15">
    <name type="scientific">Microvirga vignae</name>
    <dbReference type="NCBI Taxonomy" id="1225564"/>
    <lineage>
        <taxon>Bacteria</taxon>
        <taxon>Pseudomonadati</taxon>
        <taxon>Pseudomonadota</taxon>
        <taxon>Alphaproteobacteria</taxon>
        <taxon>Hyphomicrobiales</taxon>
        <taxon>Methylobacteriaceae</taxon>
        <taxon>Microvirga</taxon>
    </lineage>
</organism>
<dbReference type="SUPFAM" id="SSF56176">
    <property type="entry name" value="FAD-binding/transporter-associated domain-like"/>
    <property type="match status" value="1"/>
</dbReference>
<sequence>MIEESSSGDLWLAALVVVICLLCSAFFSAGETAFTAASRARMLMLEKGGDKRAQLVNRLLEMRERFIGTVLIGNNIVNIGVSAFATSVLVAIFGDGGALYATAIMSVLVIVFAEVLPKTIAISSPDSVTLFLSRPMSWIVALLGPLAITIERIVRLMLRPFGIRIGENTPILSASEEIRGQVNLLHKEGGVAKVERDMLGGLLDLEDLTVSEVMVHRTKMRTINADLSSEEIVREVLSSPYTRMPLWRGSQENIVGVLHAKDLLRALDAVGGDASKLKVEAIALESWFVPDTTSLRDQLKAFLAKKTHFALVVDEYGEVMGLVTLEDILEEIVGDIKDEHDLSVQGVRPQPNGSVNVDGSVPIRDLNRAMDWNLPDEEATTIAGLVIHEAQTIPDTGQIFTFHGCRFQVLRKSRNRITALRITPLQPVRGRES</sequence>
<evidence type="ECO:0000256" key="4">
    <source>
        <dbReference type="ARBA" id="ARBA00022692"/>
    </source>
</evidence>
<keyword evidence="7 9" id="KW-0129">CBS domain</keyword>
<dbReference type="SMART" id="SM00116">
    <property type="entry name" value="CBS"/>
    <property type="match status" value="2"/>
</dbReference>
<dbReference type="Pfam" id="PF01595">
    <property type="entry name" value="CNNM"/>
    <property type="match status" value="1"/>
</dbReference>
<gene>
    <name evidence="14" type="ORF">AA309_16085</name>
</gene>
<comment type="subcellular location">
    <subcellularLocation>
        <location evidence="1">Cell membrane</location>
        <topology evidence="1">Multi-pass membrane protein</topology>
    </subcellularLocation>
</comment>